<dbReference type="PANTHER" id="PTHR34818">
    <property type="entry name" value="PROTEIN BLI-3"/>
    <property type="match status" value="1"/>
</dbReference>
<accession>A0A2W7I3L6</accession>
<gene>
    <name evidence="2" type="ORF">LX95_01147</name>
</gene>
<dbReference type="AlphaFoldDB" id="A0A2W7I3L6"/>
<organism evidence="2 3">
    <name type="scientific">Mesonia algae</name>
    <dbReference type="NCBI Taxonomy" id="213248"/>
    <lineage>
        <taxon>Bacteria</taxon>
        <taxon>Pseudomonadati</taxon>
        <taxon>Bacteroidota</taxon>
        <taxon>Flavobacteriia</taxon>
        <taxon>Flavobacteriales</taxon>
        <taxon>Flavobacteriaceae</taxon>
        <taxon>Mesonia</taxon>
    </lineage>
</organism>
<dbReference type="Pfam" id="PF16242">
    <property type="entry name" value="Pyrid_ox_like"/>
    <property type="match status" value="1"/>
</dbReference>
<dbReference type="SUPFAM" id="SSF50475">
    <property type="entry name" value="FMN-binding split barrel"/>
    <property type="match status" value="1"/>
</dbReference>
<dbReference type="PANTHER" id="PTHR34818:SF1">
    <property type="entry name" value="PROTEIN BLI-3"/>
    <property type="match status" value="1"/>
</dbReference>
<reference evidence="2 3" key="1">
    <citation type="submission" date="2018-06" db="EMBL/GenBank/DDBJ databases">
        <title>Genomic Encyclopedia of Archaeal and Bacterial Type Strains, Phase II (KMG-II): from individual species to whole genera.</title>
        <authorList>
            <person name="Goeker M."/>
        </authorList>
    </citation>
    <scope>NUCLEOTIDE SEQUENCE [LARGE SCALE GENOMIC DNA]</scope>
    <source>
        <strain evidence="2 3">DSM 15361</strain>
    </source>
</reference>
<name>A0A2W7I3L6_9FLAO</name>
<dbReference type="InterPro" id="IPR052917">
    <property type="entry name" value="Stress-Dev_Protein"/>
</dbReference>
<evidence type="ECO:0000313" key="2">
    <source>
        <dbReference type="EMBL" id="PZW41471.1"/>
    </source>
</evidence>
<comment type="caution">
    <text evidence="2">The sequence shown here is derived from an EMBL/GenBank/DDBJ whole genome shotgun (WGS) entry which is preliminary data.</text>
</comment>
<dbReference type="RefSeq" id="WP_111540479.1">
    <property type="nucleotide sequence ID" value="NZ_QKYV01000003.1"/>
</dbReference>
<dbReference type="Proteomes" id="UP000249542">
    <property type="component" value="Unassembled WGS sequence"/>
</dbReference>
<evidence type="ECO:0000259" key="1">
    <source>
        <dbReference type="Pfam" id="PF16242"/>
    </source>
</evidence>
<dbReference type="Gene3D" id="2.30.110.10">
    <property type="entry name" value="Electron Transport, Fmn-binding Protein, Chain A"/>
    <property type="match status" value="1"/>
</dbReference>
<proteinExistence type="predicted"/>
<evidence type="ECO:0000313" key="3">
    <source>
        <dbReference type="Proteomes" id="UP000249542"/>
    </source>
</evidence>
<dbReference type="InterPro" id="IPR012349">
    <property type="entry name" value="Split_barrel_FMN-bd"/>
</dbReference>
<dbReference type="InterPro" id="IPR038725">
    <property type="entry name" value="YdaG_split_barrel_FMN-bd"/>
</dbReference>
<dbReference type="EMBL" id="QKYV01000003">
    <property type="protein sequence ID" value="PZW41471.1"/>
    <property type="molecule type" value="Genomic_DNA"/>
</dbReference>
<keyword evidence="3" id="KW-1185">Reference proteome</keyword>
<sequence>MSTENKNSEEALNKLKEMTSNIETSMMITNLGDHPLDAVPMTQKKIDEQGNIWFLSPGDSEHNKNISKDSKTQLLYSDPSDKQFISIYGDAEIVLKQEILEELYSSISDNWFNGVNDPNLTAIKFAPKEAYYWDTKSNKYISFLKMGLASLTGNQQDVGEKGKLNL</sequence>
<protein>
    <submittedName>
        <fullName evidence="2">General stress protein 26</fullName>
    </submittedName>
</protein>
<feature type="domain" description="General stress protein FMN-binding split barrel" evidence="1">
    <location>
        <begin position="11"/>
        <end position="157"/>
    </location>
</feature>